<dbReference type="AlphaFoldDB" id="A0A388LL68"/>
<feature type="binding site" evidence="11">
    <location>
        <position position="214"/>
    </location>
    <ligand>
        <name>substrate</name>
    </ligand>
</feature>
<dbReference type="UniPathway" id="UPA00109">
    <property type="reaction ID" value="UER00186"/>
</dbReference>
<organism evidence="15 16">
    <name type="scientific">Chara braunii</name>
    <name type="common">Braun's stonewort</name>
    <dbReference type="NCBI Taxonomy" id="69332"/>
    <lineage>
        <taxon>Eukaryota</taxon>
        <taxon>Viridiplantae</taxon>
        <taxon>Streptophyta</taxon>
        <taxon>Charophyceae</taxon>
        <taxon>Charales</taxon>
        <taxon>Characeae</taxon>
        <taxon>Chara</taxon>
    </lineage>
</organism>
<dbReference type="InterPro" id="IPR017850">
    <property type="entry name" value="Alkaline_phosphatase_core_sf"/>
</dbReference>
<keyword evidence="8 12" id="KW-0464">Manganese</keyword>
<evidence type="ECO:0000256" key="7">
    <source>
        <dbReference type="ARBA" id="ARBA00023152"/>
    </source>
</evidence>
<dbReference type="GO" id="GO:0030145">
    <property type="term" value="F:manganese ion binding"/>
    <property type="evidence" value="ECO:0007669"/>
    <property type="project" value="InterPro"/>
</dbReference>
<feature type="active site" description="Phosphoserine intermediate" evidence="10">
    <location>
        <position position="78"/>
    </location>
</feature>
<name>A0A388LL68_CHABU</name>
<comment type="similarity">
    <text evidence="4">Belongs to the BPG-independent phosphoglycerate mutase family.</text>
</comment>
<feature type="binding site" evidence="11">
    <location>
        <begin position="289"/>
        <end position="292"/>
    </location>
    <ligand>
        <name>substrate</name>
    </ligand>
</feature>
<sequence>MTSSWKLKPHPVLPRGKPLLVCILDGWAEGIEDEFNAIHVAKTPTMDALKATAPERWRLLKAHGSAVGLPSDSDMGNSEVGHNALGAGKIYKQGAGLVDHALSSGKLFQSPSFAYVKEAFSASPNRTLHLIGLLSDGGVHSRFDHLVKLMHGCASHGAKRIRVHVLTDGRDVADGTSFQFVEALEKELAQLAKKGGCDARIASGGGRMNVTMDRYENDWRIVERGWRAHILGDAPHKFSSALEALKVLKEADPSKCNDQYYPPWVIVDKEGQPIGRVGDGDAVITFNFRADRMVMLSKALEYDKFTHFDRTRFPKIRFAGMTQYDTELKLPRHFLVTPPEIQGTSGEWLVRNGVRTFACSETVKFGHVTFYWNGNRSGKFDEKLETYKEIPTDLDIQFNEKPRMKADEIAAAASNAILSHKYDQVRINFPNGDMVGHTGDLKATILACEAVDQGIKVCLGAVDQAGGIFLITCDHGNAEDMVKRDPKTGKPVRDASGKLQPLTSHTLAPVPIAIGGPGLHPGVRFRNDLPAAGLANVAATIINLLGFEAPSDMEPTLIEVRPP</sequence>
<evidence type="ECO:0000259" key="14">
    <source>
        <dbReference type="Pfam" id="PF06415"/>
    </source>
</evidence>
<dbReference type="Gene3D" id="3.40.1450.10">
    <property type="entry name" value="BPG-independent phosphoglycerate mutase, domain B"/>
    <property type="match status" value="1"/>
</dbReference>
<comment type="catalytic activity">
    <reaction evidence="1">
        <text>(2R)-2-phosphoglycerate = (2R)-3-phosphoglycerate</text>
        <dbReference type="Rhea" id="RHEA:15901"/>
        <dbReference type="ChEBI" id="CHEBI:58272"/>
        <dbReference type="ChEBI" id="CHEBI:58289"/>
        <dbReference type="EC" id="5.4.2.12"/>
    </reaction>
</comment>
<dbReference type="STRING" id="69332.A0A388LL68"/>
<dbReference type="GO" id="GO:0010037">
    <property type="term" value="P:response to carbon dioxide"/>
    <property type="evidence" value="ECO:0007669"/>
    <property type="project" value="UniProtKB-ARBA"/>
</dbReference>
<dbReference type="Pfam" id="PF01676">
    <property type="entry name" value="Metalloenzyme"/>
    <property type="match status" value="1"/>
</dbReference>
<feature type="domain" description="Metalloenzyme" evidence="13">
    <location>
        <begin position="17"/>
        <end position="548"/>
    </location>
</feature>
<dbReference type="PANTHER" id="PTHR31637:SF0">
    <property type="entry name" value="2,3-BISPHOSPHOGLYCERATE-INDEPENDENT PHOSPHOGLYCERATE MUTASE"/>
    <property type="match status" value="1"/>
</dbReference>
<evidence type="ECO:0000313" key="16">
    <source>
        <dbReference type="Proteomes" id="UP000265515"/>
    </source>
</evidence>
<keyword evidence="7" id="KW-0324">Glycolysis</keyword>
<feature type="binding site" evidence="12">
    <location>
        <position position="25"/>
    </location>
    <ligand>
        <name>Mn(2+)</name>
        <dbReference type="ChEBI" id="CHEBI:29035"/>
        <label>2</label>
    </ligand>
</feature>
<accession>A0A388LL68</accession>
<dbReference type="SUPFAM" id="SSF53649">
    <property type="entry name" value="Alkaline phosphatase-like"/>
    <property type="match status" value="1"/>
</dbReference>
<dbReference type="OMA" id="APDPFNC"/>
<feature type="binding site" evidence="12">
    <location>
        <position position="475"/>
    </location>
    <ligand>
        <name>Mn(2+)</name>
        <dbReference type="ChEBI" id="CHEBI:29035"/>
        <label>2</label>
    </ligand>
</feature>
<comment type="pathway">
    <text evidence="3">Carbohydrate degradation; glycolysis; pyruvate from D-glyceraldehyde 3-phosphate: step 3/5.</text>
</comment>
<evidence type="ECO:0000313" key="15">
    <source>
        <dbReference type="EMBL" id="GBG83037.1"/>
    </source>
</evidence>
<feature type="binding site" evidence="11">
    <location>
        <begin position="170"/>
        <end position="171"/>
    </location>
    <ligand>
        <name>substrate</name>
    </ligand>
</feature>
<feature type="binding site" evidence="11">
    <location>
        <position position="140"/>
    </location>
    <ligand>
        <name>substrate</name>
    </ligand>
</feature>
<evidence type="ECO:0000256" key="10">
    <source>
        <dbReference type="PIRSR" id="PIRSR001492-1"/>
    </source>
</evidence>
<dbReference type="GO" id="GO:0006007">
    <property type="term" value="P:glucose catabolic process"/>
    <property type="evidence" value="ECO:0007669"/>
    <property type="project" value="InterPro"/>
</dbReference>
<dbReference type="Gramene" id="GBG83037">
    <property type="protein sequence ID" value="GBG83037"/>
    <property type="gene ID" value="CBR_g36655"/>
</dbReference>
<dbReference type="GO" id="GO:0004619">
    <property type="term" value="F:phosphoglycerate mutase activity"/>
    <property type="evidence" value="ECO:0007669"/>
    <property type="project" value="UniProtKB-EC"/>
</dbReference>
<comment type="cofactor">
    <cofactor evidence="2">
        <name>Mn(2+)</name>
        <dbReference type="ChEBI" id="CHEBI:29035"/>
    </cofactor>
</comment>
<evidence type="ECO:0000256" key="3">
    <source>
        <dbReference type="ARBA" id="ARBA00004798"/>
    </source>
</evidence>
<protein>
    <recommendedName>
        <fullName evidence="5">phosphoglycerate mutase (2,3-diphosphoglycerate-independent)</fullName>
        <ecNumber evidence="5">5.4.2.12</ecNumber>
    </recommendedName>
</protein>
<evidence type="ECO:0000256" key="5">
    <source>
        <dbReference type="ARBA" id="ARBA00012026"/>
    </source>
</evidence>
<feature type="binding site" evidence="12">
    <location>
        <position position="437"/>
    </location>
    <ligand>
        <name>Mn(2+)</name>
        <dbReference type="ChEBI" id="CHEBI:29035"/>
        <label>1</label>
    </ligand>
</feature>
<feature type="domain" description="BPG-independent PGAM N-terminal" evidence="14">
    <location>
        <begin position="98"/>
        <end position="325"/>
    </location>
</feature>
<evidence type="ECO:0000256" key="8">
    <source>
        <dbReference type="ARBA" id="ARBA00023211"/>
    </source>
</evidence>
<dbReference type="FunFam" id="3.40.1450.10:FF:000002">
    <property type="entry name" value="2,3-bisphosphoglycerate-independent phosphoglycerate mutase"/>
    <property type="match status" value="1"/>
</dbReference>
<evidence type="ECO:0000256" key="1">
    <source>
        <dbReference type="ARBA" id="ARBA00000370"/>
    </source>
</evidence>
<dbReference type="InterPro" id="IPR011258">
    <property type="entry name" value="BPG-indep_PGM_N"/>
</dbReference>
<dbReference type="GO" id="GO:0010118">
    <property type="term" value="P:stomatal movement"/>
    <property type="evidence" value="ECO:0007669"/>
    <property type="project" value="UniProtKB-ARBA"/>
</dbReference>
<dbReference type="Pfam" id="PF06415">
    <property type="entry name" value="iPGM_N"/>
    <property type="match status" value="1"/>
</dbReference>
<dbReference type="SUPFAM" id="SSF64158">
    <property type="entry name" value="2,3-Bisphosphoglycerate-independent phosphoglycerate mutase, substrate-binding domain"/>
    <property type="match status" value="1"/>
</dbReference>
<evidence type="ECO:0000256" key="2">
    <source>
        <dbReference type="ARBA" id="ARBA00001936"/>
    </source>
</evidence>
<dbReference type="Proteomes" id="UP000265515">
    <property type="component" value="Unassembled WGS sequence"/>
</dbReference>
<dbReference type="EMBL" id="BFEA01000426">
    <property type="protein sequence ID" value="GBG83037.1"/>
    <property type="molecule type" value="Genomic_DNA"/>
</dbReference>
<feature type="binding site" evidence="11">
    <location>
        <position position="207"/>
    </location>
    <ligand>
        <name>substrate</name>
    </ligand>
</feature>
<dbReference type="GO" id="GO:0005737">
    <property type="term" value="C:cytoplasm"/>
    <property type="evidence" value="ECO:0007669"/>
    <property type="project" value="InterPro"/>
</dbReference>
<dbReference type="NCBIfam" id="TIGR01307">
    <property type="entry name" value="pgm_bpd_ind"/>
    <property type="match status" value="1"/>
</dbReference>
<dbReference type="EC" id="5.4.2.12" evidence="5"/>
<dbReference type="CDD" id="cd16010">
    <property type="entry name" value="iPGM"/>
    <property type="match status" value="1"/>
</dbReference>
<dbReference type="Gene3D" id="3.40.720.10">
    <property type="entry name" value="Alkaline Phosphatase, subunit A"/>
    <property type="match status" value="1"/>
</dbReference>
<dbReference type="OrthoDB" id="952271at2759"/>
<proteinExistence type="inferred from homology"/>
<comment type="caution">
    <text evidence="15">The sequence shown here is derived from an EMBL/GenBank/DDBJ whole genome shotgun (WGS) entry which is preliminary data.</text>
</comment>
<dbReference type="PANTHER" id="PTHR31637">
    <property type="entry name" value="2,3-BISPHOSPHOGLYCERATE-INDEPENDENT PHOSPHOGLYCERATE MUTASE"/>
    <property type="match status" value="1"/>
</dbReference>
<feature type="binding site" evidence="12">
    <location>
        <position position="474"/>
    </location>
    <ligand>
        <name>Mn(2+)</name>
        <dbReference type="ChEBI" id="CHEBI:29035"/>
        <label>2</label>
    </ligand>
</feature>
<feature type="binding site" evidence="11">
    <location>
        <position position="364"/>
    </location>
    <ligand>
        <name>substrate</name>
    </ligand>
</feature>
<keyword evidence="6 12" id="KW-0479">Metal-binding</keyword>
<feature type="binding site" evidence="12">
    <location>
        <position position="433"/>
    </location>
    <ligand>
        <name>Mn(2+)</name>
        <dbReference type="ChEBI" id="CHEBI:29035"/>
        <label>1</label>
    </ligand>
</feature>
<dbReference type="InterPro" id="IPR005995">
    <property type="entry name" value="Pgm_bpd_ind"/>
</dbReference>
<evidence type="ECO:0000256" key="9">
    <source>
        <dbReference type="ARBA" id="ARBA00023235"/>
    </source>
</evidence>
<feature type="binding site" evidence="12">
    <location>
        <position position="78"/>
    </location>
    <ligand>
        <name>Mn(2+)</name>
        <dbReference type="ChEBI" id="CHEBI:29035"/>
        <label>2</label>
    </ligand>
</feature>
<dbReference type="InterPro" id="IPR036646">
    <property type="entry name" value="PGAM_B_sf"/>
</dbReference>
<dbReference type="InterPro" id="IPR006124">
    <property type="entry name" value="Metalloenzyme"/>
</dbReference>
<evidence type="ECO:0000256" key="12">
    <source>
        <dbReference type="PIRSR" id="PIRSR001492-3"/>
    </source>
</evidence>
<feature type="binding site" evidence="12">
    <location>
        <position position="505"/>
    </location>
    <ligand>
        <name>Mn(2+)</name>
        <dbReference type="ChEBI" id="CHEBI:29035"/>
        <label>1</label>
    </ligand>
</feature>
<gene>
    <name evidence="15" type="ORF">CBR_g36655</name>
</gene>
<reference evidence="15 16" key="1">
    <citation type="journal article" date="2018" name="Cell">
        <title>The Chara Genome: Secondary Complexity and Implications for Plant Terrestrialization.</title>
        <authorList>
            <person name="Nishiyama T."/>
            <person name="Sakayama H."/>
            <person name="Vries J.D."/>
            <person name="Buschmann H."/>
            <person name="Saint-Marcoux D."/>
            <person name="Ullrich K.K."/>
            <person name="Haas F.B."/>
            <person name="Vanderstraeten L."/>
            <person name="Becker D."/>
            <person name="Lang D."/>
            <person name="Vosolsobe S."/>
            <person name="Rombauts S."/>
            <person name="Wilhelmsson P.K.I."/>
            <person name="Janitza P."/>
            <person name="Kern R."/>
            <person name="Heyl A."/>
            <person name="Rumpler F."/>
            <person name="Villalobos L.I.A.C."/>
            <person name="Clay J.M."/>
            <person name="Skokan R."/>
            <person name="Toyoda A."/>
            <person name="Suzuki Y."/>
            <person name="Kagoshima H."/>
            <person name="Schijlen E."/>
            <person name="Tajeshwar N."/>
            <person name="Catarino B."/>
            <person name="Hetherington A.J."/>
            <person name="Saltykova A."/>
            <person name="Bonnot C."/>
            <person name="Breuninger H."/>
            <person name="Symeonidi A."/>
            <person name="Radhakrishnan G.V."/>
            <person name="Van Nieuwerburgh F."/>
            <person name="Deforce D."/>
            <person name="Chang C."/>
            <person name="Karol K.G."/>
            <person name="Hedrich R."/>
            <person name="Ulvskov P."/>
            <person name="Glockner G."/>
            <person name="Delwiche C.F."/>
            <person name="Petrasek J."/>
            <person name="Van de Peer Y."/>
            <person name="Friml J."/>
            <person name="Beilby M."/>
            <person name="Dolan L."/>
            <person name="Kohara Y."/>
            <person name="Sugano S."/>
            <person name="Fujiyama A."/>
            <person name="Delaux P.-M."/>
            <person name="Quint M."/>
            <person name="TheiBen G."/>
            <person name="Hagemann M."/>
            <person name="Harholt J."/>
            <person name="Dunand C."/>
            <person name="Zachgo S."/>
            <person name="Langdale J."/>
            <person name="Maumus F."/>
            <person name="Straeten D.V.D."/>
            <person name="Gould S.B."/>
            <person name="Rensing S.A."/>
        </authorList>
    </citation>
    <scope>NUCLEOTIDE SEQUENCE [LARGE SCALE GENOMIC DNA]</scope>
    <source>
        <strain evidence="15 16">S276</strain>
    </source>
</reference>
<evidence type="ECO:0000256" key="11">
    <source>
        <dbReference type="PIRSR" id="PIRSR001492-2"/>
    </source>
</evidence>
<evidence type="ECO:0000256" key="6">
    <source>
        <dbReference type="ARBA" id="ARBA00022723"/>
    </source>
</evidence>
<keyword evidence="9" id="KW-0413">Isomerase</keyword>
<dbReference type="GO" id="GO:0006096">
    <property type="term" value="P:glycolytic process"/>
    <property type="evidence" value="ECO:0007669"/>
    <property type="project" value="UniProtKB-UniPathway"/>
</dbReference>
<evidence type="ECO:0000259" key="13">
    <source>
        <dbReference type="Pfam" id="PF01676"/>
    </source>
</evidence>
<keyword evidence="16" id="KW-1185">Reference proteome</keyword>
<dbReference type="PIRSF" id="PIRSF001492">
    <property type="entry name" value="IPGAM"/>
    <property type="match status" value="1"/>
</dbReference>
<evidence type="ECO:0000256" key="4">
    <source>
        <dbReference type="ARBA" id="ARBA00008819"/>
    </source>
</evidence>